<evidence type="ECO:0000259" key="3">
    <source>
        <dbReference type="PROSITE" id="PS50851"/>
    </source>
</evidence>
<dbReference type="GO" id="GO:0006935">
    <property type="term" value="P:chemotaxis"/>
    <property type="evidence" value="ECO:0007669"/>
    <property type="project" value="InterPro"/>
</dbReference>
<dbReference type="Pfam" id="PF00072">
    <property type="entry name" value="Response_reg"/>
    <property type="match status" value="1"/>
</dbReference>
<dbReference type="PROSITE" id="PS50110">
    <property type="entry name" value="RESPONSE_REGULATORY"/>
    <property type="match status" value="1"/>
</dbReference>
<dbReference type="SMART" id="SM00260">
    <property type="entry name" value="CheW"/>
    <property type="match status" value="1"/>
</dbReference>
<dbReference type="InterPro" id="IPR002545">
    <property type="entry name" value="CheW-lke_dom"/>
</dbReference>
<keyword evidence="1" id="KW-0597">Phosphoprotein</keyword>
<dbReference type="Gene3D" id="2.30.30.40">
    <property type="entry name" value="SH3 Domains"/>
    <property type="match status" value="1"/>
</dbReference>
<dbReference type="RefSeq" id="WP_036312245.1">
    <property type="nucleotide sequence ID" value="NZ_JRQD01000002.1"/>
</dbReference>
<dbReference type="EC" id="2.7.3.-" evidence="4"/>
<name>A0A0A0BGY1_9GAMM</name>
<comment type="caution">
    <text evidence="4">The sequence shown here is derived from an EMBL/GenBank/DDBJ whole genome shotgun (WGS) entry which is preliminary data.</text>
</comment>
<feature type="domain" description="Response regulatory" evidence="2">
    <location>
        <begin position="181"/>
        <end position="306"/>
    </location>
</feature>
<feature type="modified residue" description="4-aspartylphosphate" evidence="1">
    <location>
        <position position="239"/>
    </location>
</feature>
<dbReference type="InterPro" id="IPR011006">
    <property type="entry name" value="CheY-like_superfamily"/>
</dbReference>
<protein>
    <submittedName>
        <fullName evidence="4">Chemotaxis protein CheV</fullName>
        <ecNumber evidence="4">2.7.3.-</ecNumber>
    </submittedName>
</protein>
<proteinExistence type="predicted"/>
<organism evidence="4 5">
    <name type="scientific">Methylophaga thiooxydans</name>
    <dbReference type="NCBI Taxonomy" id="392484"/>
    <lineage>
        <taxon>Bacteria</taxon>
        <taxon>Pseudomonadati</taxon>
        <taxon>Pseudomonadota</taxon>
        <taxon>Gammaproteobacteria</taxon>
        <taxon>Thiotrichales</taxon>
        <taxon>Piscirickettsiaceae</taxon>
        <taxon>Methylophaga</taxon>
    </lineage>
</organism>
<dbReference type="STRING" id="392484.LP43_0753"/>
<dbReference type="CDD" id="cd19924">
    <property type="entry name" value="REC_CheV-like"/>
    <property type="match status" value="1"/>
</dbReference>
<dbReference type="PROSITE" id="PS50851">
    <property type="entry name" value="CHEW"/>
    <property type="match status" value="1"/>
</dbReference>
<dbReference type="PIRSF" id="PIRSF002867">
    <property type="entry name" value="CheV"/>
    <property type="match status" value="1"/>
</dbReference>
<reference evidence="4 5" key="1">
    <citation type="submission" date="2014-09" db="EMBL/GenBank/DDBJ databases">
        <authorList>
            <person name="Grob C."/>
            <person name="Taubert M."/>
            <person name="Howat A.M."/>
            <person name="Burns O.J."/>
            <person name="Dixon J.L."/>
            <person name="Chen Y."/>
            <person name="Murrell J.C."/>
        </authorList>
    </citation>
    <scope>NUCLEOTIDE SEQUENCE [LARGE SCALE GENOMIC DNA]</scope>
    <source>
        <strain evidence="4">L4</strain>
    </source>
</reference>
<dbReference type="Gene3D" id="3.40.50.2300">
    <property type="match status" value="1"/>
</dbReference>
<dbReference type="AlphaFoldDB" id="A0A0A0BGY1"/>
<evidence type="ECO:0000259" key="2">
    <source>
        <dbReference type="PROSITE" id="PS50110"/>
    </source>
</evidence>
<sequence>MSSIIDGVDQRTNLAGNNRLELLLFRLGGSQLYGINVFKVREAIPCPALTKMPNSHPDIRGIASIRGKTISIVDLSQSIGRKGIGDPERNFVILTEYNRTVQGFLVSQVERIVNISWSEVLPPPSASGAGNYMTAITKVDDKIVQIIDVEQVLAQVMNITAAVSTDLAEDLAEKNTQARKHILVADDSSVARKQIKRTLDQIGLDATIAKNGKEALDILKRWADQGLTISEHVSLLISDIEMPEMDGYTLTSEIRKDPALKDLQILLHTSMSGTFNQALVKKVGADKFLPKFSADELAAEVQALIQ</sequence>
<accession>A0A0A0BGY1</accession>
<evidence type="ECO:0000313" key="4">
    <source>
        <dbReference type="EMBL" id="KGM07145.1"/>
    </source>
</evidence>
<evidence type="ECO:0000256" key="1">
    <source>
        <dbReference type="PROSITE-ProRule" id="PRU00169"/>
    </source>
</evidence>
<dbReference type="Pfam" id="PF01584">
    <property type="entry name" value="CheW"/>
    <property type="match status" value="1"/>
</dbReference>
<dbReference type="EMBL" id="JRQD01000002">
    <property type="protein sequence ID" value="KGM07145.1"/>
    <property type="molecule type" value="Genomic_DNA"/>
</dbReference>
<dbReference type="GO" id="GO:0000160">
    <property type="term" value="P:phosphorelay signal transduction system"/>
    <property type="evidence" value="ECO:0007669"/>
    <property type="project" value="InterPro"/>
</dbReference>
<evidence type="ECO:0000313" key="5">
    <source>
        <dbReference type="Proteomes" id="UP000029999"/>
    </source>
</evidence>
<dbReference type="SUPFAM" id="SSF52172">
    <property type="entry name" value="CheY-like"/>
    <property type="match status" value="1"/>
</dbReference>
<gene>
    <name evidence="4" type="ORF">LP43_0753</name>
</gene>
<dbReference type="SMART" id="SM00448">
    <property type="entry name" value="REC"/>
    <property type="match status" value="1"/>
</dbReference>
<feature type="domain" description="CheW-like" evidence="3">
    <location>
        <begin position="19"/>
        <end position="158"/>
    </location>
</feature>
<dbReference type="SUPFAM" id="SSF50341">
    <property type="entry name" value="CheW-like"/>
    <property type="match status" value="1"/>
</dbReference>
<keyword evidence="4" id="KW-0808">Transferase</keyword>
<dbReference type="InterPro" id="IPR001789">
    <property type="entry name" value="Sig_transdc_resp-reg_receiver"/>
</dbReference>
<dbReference type="Proteomes" id="UP000029999">
    <property type="component" value="Unassembled WGS sequence"/>
</dbReference>
<dbReference type="GO" id="GO:0016740">
    <property type="term" value="F:transferase activity"/>
    <property type="evidence" value="ECO:0007669"/>
    <property type="project" value="UniProtKB-KW"/>
</dbReference>
<dbReference type="InterPro" id="IPR036061">
    <property type="entry name" value="CheW-like_dom_sf"/>
</dbReference>
<dbReference type="PANTHER" id="PTHR47233">
    <property type="entry name" value="CHEMOTAXIS PROTEIN CHEV"/>
    <property type="match status" value="1"/>
</dbReference>
<dbReference type="PANTHER" id="PTHR47233:SF3">
    <property type="entry name" value="CHEMOTAXIS PROTEIN CHEV"/>
    <property type="match status" value="1"/>
</dbReference>
<dbReference type="InterPro" id="IPR024181">
    <property type="entry name" value="Chemotax_regulator_CheV"/>
</dbReference>
<dbReference type="Gene3D" id="2.40.50.180">
    <property type="entry name" value="CheA-289, Domain 4"/>
    <property type="match status" value="1"/>
</dbReference>